<reference evidence="4" key="1">
    <citation type="journal article" date="2019" name="Int. J. Syst. Evol. Microbiol.">
        <title>The Global Catalogue of Microorganisms (GCM) 10K type strain sequencing project: providing services to taxonomists for standard genome sequencing and annotation.</title>
        <authorList>
            <consortium name="The Broad Institute Genomics Platform"/>
            <consortium name="The Broad Institute Genome Sequencing Center for Infectious Disease"/>
            <person name="Wu L."/>
            <person name="Ma J."/>
        </authorList>
    </citation>
    <scope>NUCLEOTIDE SEQUENCE [LARGE SCALE GENOMIC DNA]</scope>
    <source>
        <strain evidence="4">JCM 16603</strain>
    </source>
</reference>
<feature type="domain" description="PilZ" evidence="2">
    <location>
        <begin position="63"/>
        <end position="129"/>
    </location>
</feature>
<name>A0ABP7SCV3_9SPHN</name>
<evidence type="ECO:0000259" key="2">
    <source>
        <dbReference type="Pfam" id="PF07238"/>
    </source>
</evidence>
<proteinExistence type="predicted"/>
<feature type="domain" description="PilZ" evidence="2">
    <location>
        <begin position="188"/>
        <end position="259"/>
    </location>
</feature>
<comment type="caution">
    <text evidence="3">The sequence shown here is derived from an EMBL/GenBank/DDBJ whole genome shotgun (WGS) entry which is preliminary data.</text>
</comment>
<dbReference type="RefSeq" id="WP_344710841.1">
    <property type="nucleotide sequence ID" value="NZ_BAAAZD010000002.1"/>
</dbReference>
<feature type="region of interest" description="Disordered" evidence="1">
    <location>
        <begin position="292"/>
        <end position="317"/>
    </location>
</feature>
<organism evidence="3 4">
    <name type="scientific">Sphingomonas humi</name>
    <dbReference type="NCBI Taxonomy" id="335630"/>
    <lineage>
        <taxon>Bacteria</taxon>
        <taxon>Pseudomonadati</taxon>
        <taxon>Pseudomonadota</taxon>
        <taxon>Alphaproteobacteria</taxon>
        <taxon>Sphingomonadales</taxon>
        <taxon>Sphingomonadaceae</taxon>
        <taxon>Sphingomonas</taxon>
    </lineage>
</organism>
<evidence type="ECO:0000256" key="1">
    <source>
        <dbReference type="SAM" id="MobiDB-lite"/>
    </source>
</evidence>
<feature type="compositionally biased region" description="Basic residues" evidence="1">
    <location>
        <begin position="308"/>
        <end position="317"/>
    </location>
</feature>
<dbReference type="Pfam" id="PF07238">
    <property type="entry name" value="PilZ"/>
    <property type="match status" value="2"/>
</dbReference>
<dbReference type="Gene3D" id="2.40.10.220">
    <property type="entry name" value="predicted glycosyltransferase like domains"/>
    <property type="match status" value="1"/>
</dbReference>
<dbReference type="EMBL" id="BAAAZD010000002">
    <property type="protein sequence ID" value="GAA4009802.1"/>
    <property type="molecule type" value="Genomic_DNA"/>
</dbReference>
<gene>
    <name evidence="3" type="ORF">GCM10022211_25110</name>
</gene>
<keyword evidence="4" id="KW-1185">Reference proteome</keyword>
<accession>A0ABP7SCV3</accession>
<evidence type="ECO:0000313" key="3">
    <source>
        <dbReference type="EMBL" id="GAA4009802.1"/>
    </source>
</evidence>
<sequence>MKNFRDRDRAQSPLNSSLLRSKRPRRALPTRAAEDESFATIDIVREEVRLANHRDNDRHRLDNEQVELVLKGEAQIVTLVNVSGGGAMIEGARDLRLWDLVQLHFADGCQVEAAVRWVRANRHGLEFAQETCIETDAGELAAILRAVVSRTFPEFAADTAPVLKSADAPFPTASAPEDDDRLDMVDRERRHPLIWSGQIHFEHGTHHVRLRNISASGALVECSFALRVGAELLLDLGDAGTIFAIVRWVHGDAAGLRFQGQFDLRQLAAARPQVATSAWVAPDYLRNLAQDNHPWKSRAGSPSSTSGQRRKGILRRY</sequence>
<dbReference type="InterPro" id="IPR009875">
    <property type="entry name" value="PilZ_domain"/>
</dbReference>
<feature type="region of interest" description="Disordered" evidence="1">
    <location>
        <begin position="1"/>
        <end position="31"/>
    </location>
</feature>
<feature type="compositionally biased region" description="Basic and acidic residues" evidence="1">
    <location>
        <begin position="1"/>
        <end position="10"/>
    </location>
</feature>
<evidence type="ECO:0000313" key="4">
    <source>
        <dbReference type="Proteomes" id="UP001501310"/>
    </source>
</evidence>
<dbReference type="SUPFAM" id="SSF141371">
    <property type="entry name" value="PilZ domain-like"/>
    <property type="match status" value="2"/>
</dbReference>
<dbReference type="Proteomes" id="UP001501310">
    <property type="component" value="Unassembled WGS sequence"/>
</dbReference>
<protein>
    <recommendedName>
        <fullName evidence="2">PilZ domain-containing protein</fullName>
    </recommendedName>
</protein>